<sequence length="151" mass="17146">MAYWLMKTEPSVFSLEDLAHRSPEPWDGIRNYQARNFLRSMQVGDDVLFYHSRCPIPGIVGLARICAAARPDPTQYDPSSHYFDPASSPQKPRWDLVDVAYVRSFPRTISLDSLKAHPAFQDSPLIRKGNRLSVLPITPTQWEGILAMADM</sequence>
<feature type="domain" description="EVE" evidence="1">
    <location>
        <begin position="2"/>
        <end position="148"/>
    </location>
</feature>
<dbReference type="OrthoDB" id="5293701at2"/>
<comment type="caution">
    <text evidence="2">The sequence shown here is derived from an EMBL/GenBank/DDBJ whole genome shotgun (WGS) entry which is preliminary data.</text>
</comment>
<evidence type="ECO:0000313" key="2">
    <source>
        <dbReference type="EMBL" id="RNF66365.1"/>
    </source>
</evidence>
<dbReference type="InterPro" id="IPR002740">
    <property type="entry name" value="EVE_domain"/>
</dbReference>
<accession>A0A3M8RDH1</accession>
<dbReference type="EMBL" id="RIZI01000141">
    <property type="protein sequence ID" value="RNF66365.1"/>
    <property type="molecule type" value="Genomic_DNA"/>
</dbReference>
<dbReference type="Pfam" id="PF01878">
    <property type="entry name" value="EVE"/>
    <property type="match status" value="1"/>
</dbReference>
<dbReference type="CDD" id="cd21133">
    <property type="entry name" value="EVE"/>
    <property type="match status" value="1"/>
</dbReference>
<reference evidence="2" key="1">
    <citation type="submission" date="2018-10" db="EMBL/GenBank/DDBJ databases">
        <title>Acidithiobacillus sulfuriphilus sp. nov.: an extremely acidophilic sulfur-oxidizing chemolithotroph isolated from a neutral pH environment.</title>
        <authorList>
            <person name="Falagan C."/>
            <person name="Moya-Beltran A."/>
            <person name="Quatrini R."/>
            <person name="Johnson D.B."/>
        </authorList>
    </citation>
    <scope>NUCLEOTIDE SEQUENCE [LARGE SCALE GENOMIC DNA]</scope>
    <source>
        <strain evidence="2">CJ-2</strain>
    </source>
</reference>
<dbReference type="InterPro" id="IPR015947">
    <property type="entry name" value="PUA-like_sf"/>
</dbReference>
<dbReference type="AlphaFoldDB" id="A0A3M8RDH1"/>
<evidence type="ECO:0000259" key="1">
    <source>
        <dbReference type="Pfam" id="PF01878"/>
    </source>
</evidence>
<dbReference type="InterPro" id="IPR052181">
    <property type="entry name" value="5hmC_binding"/>
</dbReference>
<dbReference type="PANTHER" id="PTHR14087:SF7">
    <property type="entry name" value="THYMOCYTE NUCLEAR PROTEIN 1"/>
    <property type="match status" value="1"/>
</dbReference>
<dbReference type="PANTHER" id="PTHR14087">
    <property type="entry name" value="THYMOCYTE NUCLEAR PROTEIN 1"/>
    <property type="match status" value="1"/>
</dbReference>
<dbReference type="InterPro" id="IPR047197">
    <property type="entry name" value="THYN1-like_EVE"/>
</dbReference>
<proteinExistence type="predicted"/>
<organism evidence="2">
    <name type="scientific">Acidithiobacillus sulfuriphilus</name>
    <dbReference type="NCBI Taxonomy" id="1867749"/>
    <lineage>
        <taxon>Bacteria</taxon>
        <taxon>Pseudomonadati</taxon>
        <taxon>Pseudomonadota</taxon>
        <taxon>Acidithiobacillia</taxon>
        <taxon>Acidithiobacillales</taxon>
        <taxon>Acidithiobacillaceae</taxon>
        <taxon>Acidithiobacillus</taxon>
    </lineage>
</organism>
<dbReference type="Gene3D" id="3.10.590.10">
    <property type="entry name" value="ph1033 like domains"/>
    <property type="match status" value="1"/>
</dbReference>
<gene>
    <name evidence="2" type="ORF">EC580_04780</name>
</gene>
<dbReference type="SUPFAM" id="SSF88697">
    <property type="entry name" value="PUA domain-like"/>
    <property type="match status" value="1"/>
</dbReference>
<name>A0A3M8RDH1_9PROT</name>
<protein>
    <submittedName>
        <fullName evidence="2">EVE domain-containing protein</fullName>
    </submittedName>
</protein>